<proteinExistence type="predicted"/>
<keyword evidence="1" id="KW-0812">Transmembrane</keyword>
<feature type="transmembrane region" description="Helical" evidence="1">
    <location>
        <begin position="67"/>
        <end position="95"/>
    </location>
</feature>
<dbReference type="HOGENOM" id="CLU_2303113_0_0_9"/>
<evidence type="ECO:0000313" key="3">
    <source>
        <dbReference type="Proteomes" id="UP000006620"/>
    </source>
</evidence>
<reference evidence="2 3" key="2">
    <citation type="journal article" date="2013" name="Genome Announc.">
        <title>Genome Sequence of Growth-Improving Paenibacillus mucilaginosus Strain KNP414.</title>
        <authorList>
            <person name="Lu J.J."/>
            <person name="Wang J.F."/>
            <person name="Hu X.F."/>
        </authorList>
    </citation>
    <scope>NUCLEOTIDE SEQUENCE [LARGE SCALE GENOMIC DNA]</scope>
    <source>
        <strain evidence="2 3">KNP414</strain>
    </source>
</reference>
<reference evidence="3" key="1">
    <citation type="submission" date="2011-06" db="EMBL/GenBank/DDBJ databases">
        <title>Complete genome sequence of Paenibacillus mucilaginosus KNP414.</title>
        <authorList>
            <person name="Wang J."/>
            <person name="Hu S."/>
            <person name="Hu X."/>
            <person name="Zhang B."/>
            <person name="Dong D."/>
            <person name="Zhang S."/>
            <person name="Zhao K."/>
            <person name="Wu D."/>
        </authorList>
    </citation>
    <scope>NUCLEOTIDE SEQUENCE [LARGE SCALE GENOMIC DNA]</scope>
    <source>
        <strain evidence="3">KNP414</strain>
    </source>
</reference>
<evidence type="ECO:0000256" key="1">
    <source>
        <dbReference type="SAM" id="Phobius"/>
    </source>
</evidence>
<feature type="transmembrane region" description="Helical" evidence="1">
    <location>
        <begin position="12"/>
        <end position="32"/>
    </location>
</feature>
<keyword evidence="1" id="KW-1133">Transmembrane helix</keyword>
<organism evidence="2 3">
    <name type="scientific">Paenibacillus mucilaginosus (strain KNP414)</name>
    <dbReference type="NCBI Taxonomy" id="1036673"/>
    <lineage>
        <taxon>Bacteria</taxon>
        <taxon>Bacillati</taxon>
        <taxon>Bacillota</taxon>
        <taxon>Bacilli</taxon>
        <taxon>Bacillales</taxon>
        <taxon>Paenibacillaceae</taxon>
        <taxon>Paenibacillus</taxon>
    </lineage>
</organism>
<accession>F8FFJ3</accession>
<name>F8FFJ3_PAEMK</name>
<gene>
    <name evidence="2" type="ordered locus">KNP414_03682</name>
</gene>
<evidence type="ECO:0000313" key="2">
    <source>
        <dbReference type="EMBL" id="AEI42221.1"/>
    </source>
</evidence>
<dbReference type="RefSeq" id="WP_013917378.1">
    <property type="nucleotide sequence ID" value="NC_015690.1"/>
</dbReference>
<dbReference type="Proteomes" id="UP000006620">
    <property type="component" value="Chromosome"/>
</dbReference>
<dbReference type="EMBL" id="CP002869">
    <property type="protein sequence ID" value="AEI42221.1"/>
    <property type="molecule type" value="Genomic_DNA"/>
</dbReference>
<sequence>MIPQVRKSNEDMTLRTKYLMYPSSLLYGLSIAFSVPYMWRYALLVLLTIALPFLIDEPIRGRVRKTVTVFLFLFFVGTLMGLVLMVVKLLILLVFSGLKP</sequence>
<dbReference type="AlphaFoldDB" id="F8FFJ3"/>
<protein>
    <submittedName>
        <fullName evidence="2">Uncharacterized protein</fullName>
    </submittedName>
</protein>
<dbReference type="PATRIC" id="fig|1036673.3.peg.3373"/>
<dbReference type="KEGG" id="pms:KNP414_03682"/>
<keyword evidence="1" id="KW-0472">Membrane</keyword>